<evidence type="ECO:0000256" key="6">
    <source>
        <dbReference type="ARBA" id="ARBA00022763"/>
    </source>
</evidence>
<keyword evidence="4" id="KW-0489">Methyltransferase</keyword>
<evidence type="ECO:0000256" key="5">
    <source>
        <dbReference type="ARBA" id="ARBA00022679"/>
    </source>
</evidence>
<keyword evidence="11" id="KW-1185">Reference proteome</keyword>
<sequence length="168" mass="18286">MTLLKTKTTLPCGELTLILHEDLVVLCEFSDRTERISAYLNKYFQNHDVQEVPLPHTIEAAFDAYRGGKTDALSDIAAAPRGTPFQQTVWQALKSIPSGKTLSYKTFADKVGTGARAVGSANGRNPICLLYPCHRVIGADGSLTGYAGGLDRKEWLLQHEGALIPSLL</sequence>
<dbReference type="Gene3D" id="1.10.10.10">
    <property type="entry name" value="Winged helix-like DNA-binding domain superfamily/Winged helix DNA-binding domain"/>
    <property type="match status" value="1"/>
</dbReference>
<dbReference type="EMBL" id="BNCI01000001">
    <property type="protein sequence ID" value="GHF19688.1"/>
    <property type="molecule type" value="Genomic_DNA"/>
</dbReference>
<proteinExistence type="inferred from homology"/>
<gene>
    <name evidence="10" type="ORF">GCM10017044_13050</name>
</gene>
<dbReference type="GO" id="GO:0003908">
    <property type="term" value="F:methylated-DNA-[protein]-cysteine S-methyltransferase activity"/>
    <property type="evidence" value="ECO:0007669"/>
    <property type="project" value="UniProtKB-EC"/>
</dbReference>
<accession>A0A919E6V2</accession>
<dbReference type="RefSeq" id="WP_191251028.1">
    <property type="nucleotide sequence ID" value="NZ_BNCI01000001.1"/>
</dbReference>
<evidence type="ECO:0000259" key="9">
    <source>
        <dbReference type="Pfam" id="PF01035"/>
    </source>
</evidence>
<dbReference type="GO" id="GO:0032259">
    <property type="term" value="P:methylation"/>
    <property type="evidence" value="ECO:0007669"/>
    <property type="project" value="UniProtKB-KW"/>
</dbReference>
<comment type="similarity">
    <text evidence="2">Belongs to the MGMT family.</text>
</comment>
<dbReference type="InterPro" id="IPR036388">
    <property type="entry name" value="WH-like_DNA-bd_sf"/>
</dbReference>
<dbReference type="PANTHER" id="PTHR10815">
    <property type="entry name" value="METHYLATED-DNA--PROTEIN-CYSTEINE METHYLTRANSFERASE"/>
    <property type="match status" value="1"/>
</dbReference>
<dbReference type="InterPro" id="IPR036217">
    <property type="entry name" value="MethylDNA_cys_MeTrfase_DNAb"/>
</dbReference>
<dbReference type="Proteomes" id="UP000630923">
    <property type="component" value="Unassembled WGS sequence"/>
</dbReference>
<reference evidence="10" key="1">
    <citation type="journal article" date="2014" name="Int. J. Syst. Evol. Microbiol.">
        <title>Complete genome sequence of Corynebacterium casei LMG S-19264T (=DSM 44701T), isolated from a smear-ripened cheese.</title>
        <authorList>
            <consortium name="US DOE Joint Genome Institute (JGI-PGF)"/>
            <person name="Walter F."/>
            <person name="Albersmeier A."/>
            <person name="Kalinowski J."/>
            <person name="Ruckert C."/>
        </authorList>
    </citation>
    <scope>NUCLEOTIDE SEQUENCE</scope>
    <source>
        <strain evidence="10">KCTC 42590</strain>
    </source>
</reference>
<evidence type="ECO:0000256" key="1">
    <source>
        <dbReference type="ARBA" id="ARBA00001286"/>
    </source>
</evidence>
<keyword evidence="5" id="KW-0808">Transferase</keyword>
<organism evidence="10 11">
    <name type="scientific">Kordiimonas sediminis</name>
    <dbReference type="NCBI Taxonomy" id="1735581"/>
    <lineage>
        <taxon>Bacteria</taxon>
        <taxon>Pseudomonadati</taxon>
        <taxon>Pseudomonadota</taxon>
        <taxon>Alphaproteobacteria</taxon>
        <taxon>Kordiimonadales</taxon>
        <taxon>Kordiimonadaceae</taxon>
        <taxon>Kordiimonas</taxon>
    </lineage>
</organism>
<dbReference type="NCBIfam" id="TIGR00589">
    <property type="entry name" value="ogt"/>
    <property type="match status" value="1"/>
</dbReference>
<evidence type="ECO:0000256" key="2">
    <source>
        <dbReference type="ARBA" id="ARBA00008711"/>
    </source>
</evidence>
<dbReference type="GO" id="GO:0006281">
    <property type="term" value="P:DNA repair"/>
    <property type="evidence" value="ECO:0007669"/>
    <property type="project" value="UniProtKB-KW"/>
</dbReference>
<comment type="caution">
    <text evidence="10">The sequence shown here is derived from an EMBL/GenBank/DDBJ whole genome shotgun (WGS) entry which is preliminary data.</text>
</comment>
<evidence type="ECO:0000256" key="7">
    <source>
        <dbReference type="ARBA" id="ARBA00023204"/>
    </source>
</evidence>
<comment type="catalytic activity">
    <reaction evidence="1">
        <text>a 4-O-methyl-thymidine in DNA + L-cysteinyl-[protein] = a thymidine in DNA + S-methyl-L-cysteinyl-[protein]</text>
        <dbReference type="Rhea" id="RHEA:53428"/>
        <dbReference type="Rhea" id="RHEA-COMP:10131"/>
        <dbReference type="Rhea" id="RHEA-COMP:10132"/>
        <dbReference type="Rhea" id="RHEA-COMP:13555"/>
        <dbReference type="Rhea" id="RHEA-COMP:13556"/>
        <dbReference type="ChEBI" id="CHEBI:29950"/>
        <dbReference type="ChEBI" id="CHEBI:82612"/>
        <dbReference type="ChEBI" id="CHEBI:137386"/>
        <dbReference type="ChEBI" id="CHEBI:137387"/>
        <dbReference type="EC" id="2.1.1.63"/>
    </reaction>
</comment>
<keyword evidence="6" id="KW-0227">DNA damage</keyword>
<dbReference type="InterPro" id="IPR014048">
    <property type="entry name" value="MethylDNA_cys_MeTrfase_DNA-bd"/>
</dbReference>
<dbReference type="EC" id="2.1.1.63" evidence="3"/>
<dbReference type="AlphaFoldDB" id="A0A919E6V2"/>
<evidence type="ECO:0000313" key="11">
    <source>
        <dbReference type="Proteomes" id="UP000630923"/>
    </source>
</evidence>
<feature type="domain" description="Methylated-DNA-[protein]-cysteine S-methyltransferase DNA binding" evidence="9">
    <location>
        <begin position="84"/>
        <end position="162"/>
    </location>
</feature>
<name>A0A919E6V2_9PROT</name>
<protein>
    <recommendedName>
        <fullName evidence="3">methylated-DNA--[protein]-cysteine S-methyltransferase</fullName>
        <ecNumber evidence="3">2.1.1.63</ecNumber>
    </recommendedName>
</protein>
<reference evidence="10" key="2">
    <citation type="submission" date="2020-09" db="EMBL/GenBank/DDBJ databases">
        <authorList>
            <person name="Sun Q."/>
            <person name="Kim S."/>
        </authorList>
    </citation>
    <scope>NUCLEOTIDE SEQUENCE</scope>
    <source>
        <strain evidence="10">KCTC 42590</strain>
    </source>
</reference>
<keyword evidence="7" id="KW-0234">DNA repair</keyword>
<evidence type="ECO:0000256" key="4">
    <source>
        <dbReference type="ARBA" id="ARBA00022603"/>
    </source>
</evidence>
<dbReference type="SUPFAM" id="SSF46767">
    <property type="entry name" value="Methylated DNA-protein cysteine methyltransferase, C-terminal domain"/>
    <property type="match status" value="1"/>
</dbReference>
<dbReference type="Pfam" id="PF01035">
    <property type="entry name" value="DNA_binding_1"/>
    <property type="match status" value="1"/>
</dbReference>
<dbReference type="FunFam" id="1.10.10.10:FF:000214">
    <property type="entry name" value="Methylated-DNA--protein-cysteine methyltransferase"/>
    <property type="match status" value="1"/>
</dbReference>
<evidence type="ECO:0000313" key="10">
    <source>
        <dbReference type="EMBL" id="GHF19688.1"/>
    </source>
</evidence>
<dbReference type="PANTHER" id="PTHR10815:SF5">
    <property type="entry name" value="METHYLATED-DNA--PROTEIN-CYSTEINE METHYLTRANSFERASE"/>
    <property type="match status" value="1"/>
</dbReference>
<dbReference type="CDD" id="cd06445">
    <property type="entry name" value="ATase"/>
    <property type="match status" value="1"/>
</dbReference>
<evidence type="ECO:0000256" key="8">
    <source>
        <dbReference type="ARBA" id="ARBA00049348"/>
    </source>
</evidence>
<comment type="catalytic activity">
    <reaction evidence="8">
        <text>a 6-O-methyl-2'-deoxyguanosine in DNA + L-cysteinyl-[protein] = S-methyl-L-cysteinyl-[protein] + a 2'-deoxyguanosine in DNA</text>
        <dbReference type="Rhea" id="RHEA:24000"/>
        <dbReference type="Rhea" id="RHEA-COMP:10131"/>
        <dbReference type="Rhea" id="RHEA-COMP:10132"/>
        <dbReference type="Rhea" id="RHEA-COMP:11367"/>
        <dbReference type="Rhea" id="RHEA-COMP:11368"/>
        <dbReference type="ChEBI" id="CHEBI:29950"/>
        <dbReference type="ChEBI" id="CHEBI:82612"/>
        <dbReference type="ChEBI" id="CHEBI:85445"/>
        <dbReference type="ChEBI" id="CHEBI:85448"/>
        <dbReference type="EC" id="2.1.1.63"/>
    </reaction>
</comment>
<evidence type="ECO:0000256" key="3">
    <source>
        <dbReference type="ARBA" id="ARBA00011918"/>
    </source>
</evidence>